<name>A0A8T0H9K3_CERPU</name>
<proteinExistence type="predicted"/>
<sequence length="235" mass="26938">MDTLSQIEWESTHERKLKDTLHGLLKDINQFGNKQLGSVVDTIVQLLVCNPRIAKFLLNVLHYYLERFHTQHHVQKNIILVIHGVVLQKTNFIHYVVDGIVDISFACGINSSTPIAYAPDRLSFNIARSYLHDCIVRWQQLGIVSNQFLSKLKAKEQSFKFIGPPPNFPLPQDEAPSNFDRAMLELAGRGMDKSCLSPRKHHKFVQDGMKQGVMDGWLHIDENGHYKVRIEEALQ</sequence>
<accession>A0A8T0H9K3</accession>
<dbReference type="EMBL" id="CM026428">
    <property type="protein sequence ID" value="KAG0565782.1"/>
    <property type="molecule type" value="Genomic_DNA"/>
</dbReference>
<gene>
    <name evidence="1" type="ORF">KC19_7G014300</name>
</gene>
<keyword evidence="2" id="KW-1185">Reference proteome</keyword>
<comment type="caution">
    <text evidence="1">The sequence shown here is derived from an EMBL/GenBank/DDBJ whole genome shotgun (WGS) entry which is preliminary data.</text>
</comment>
<reference evidence="1" key="1">
    <citation type="submission" date="2020-06" db="EMBL/GenBank/DDBJ databases">
        <title>WGS assembly of Ceratodon purpureus strain R40.</title>
        <authorList>
            <person name="Carey S.B."/>
            <person name="Jenkins J."/>
            <person name="Shu S."/>
            <person name="Lovell J.T."/>
            <person name="Sreedasyam A."/>
            <person name="Maumus F."/>
            <person name="Tiley G.P."/>
            <person name="Fernandez-Pozo N."/>
            <person name="Barry K."/>
            <person name="Chen C."/>
            <person name="Wang M."/>
            <person name="Lipzen A."/>
            <person name="Daum C."/>
            <person name="Saski C.A."/>
            <person name="Payton A.C."/>
            <person name="Mcbreen J.C."/>
            <person name="Conrad R.E."/>
            <person name="Kollar L.M."/>
            <person name="Olsson S."/>
            <person name="Huttunen S."/>
            <person name="Landis J.B."/>
            <person name="Wickett N.J."/>
            <person name="Johnson M.G."/>
            <person name="Rensing S.A."/>
            <person name="Grimwood J."/>
            <person name="Schmutz J."/>
            <person name="Mcdaniel S.F."/>
        </authorList>
    </citation>
    <scope>NUCLEOTIDE SEQUENCE</scope>
    <source>
        <strain evidence="1">R40</strain>
    </source>
</reference>
<dbReference type="Proteomes" id="UP000822688">
    <property type="component" value="Chromosome 7"/>
</dbReference>
<evidence type="ECO:0000313" key="1">
    <source>
        <dbReference type="EMBL" id="KAG0565782.1"/>
    </source>
</evidence>
<protein>
    <submittedName>
        <fullName evidence="1">Uncharacterized protein</fullName>
    </submittedName>
</protein>
<dbReference type="AlphaFoldDB" id="A0A8T0H9K3"/>
<organism evidence="1 2">
    <name type="scientific">Ceratodon purpureus</name>
    <name type="common">Fire moss</name>
    <name type="synonym">Dicranum purpureum</name>
    <dbReference type="NCBI Taxonomy" id="3225"/>
    <lineage>
        <taxon>Eukaryota</taxon>
        <taxon>Viridiplantae</taxon>
        <taxon>Streptophyta</taxon>
        <taxon>Embryophyta</taxon>
        <taxon>Bryophyta</taxon>
        <taxon>Bryophytina</taxon>
        <taxon>Bryopsida</taxon>
        <taxon>Dicranidae</taxon>
        <taxon>Pseudoditrichales</taxon>
        <taxon>Ditrichaceae</taxon>
        <taxon>Ceratodon</taxon>
    </lineage>
</organism>
<evidence type="ECO:0000313" key="2">
    <source>
        <dbReference type="Proteomes" id="UP000822688"/>
    </source>
</evidence>